<comment type="caution">
    <text evidence="1">The sequence shown here is derived from an EMBL/GenBank/DDBJ whole genome shotgun (WGS) entry which is preliminary data.</text>
</comment>
<reference evidence="1 2" key="1">
    <citation type="submission" date="2016-08" db="EMBL/GenBank/DDBJ databases">
        <title>Hymenobacter coccineus sp. nov., Hymenobacter lapidarius sp. nov. and Hymenobacter glacialis sp. nov., isolated from Antarctic soil.</title>
        <authorList>
            <person name="Sedlacek I."/>
            <person name="Kralova S."/>
            <person name="Kyrova K."/>
            <person name="Maslanova I."/>
            <person name="Stankova E."/>
            <person name="Vrbovska V."/>
            <person name="Nemec M."/>
            <person name="Bartak M."/>
            <person name="Svec P."/>
            <person name="Busse H.-J."/>
            <person name="Pantucek R."/>
        </authorList>
    </citation>
    <scope>NUCLEOTIDE SEQUENCE [LARGE SCALE GENOMIC DNA]</scope>
    <source>
        <strain evidence="1 2">CCM 8643</strain>
    </source>
</reference>
<sequence>MLALSSCTVVGNVTQLDDDYYRLIRRESPDSLVAALQAKKDFYVQQRADTLLLTPPSGAALLTYRYRLQPNQRVVLLRRRLDVDVFTIPFKMRPSQGSVPVQLNTNFNAAIYLGRRLDFYALRTKRSTPFGATPHVRATGIGYGAFVGVGSTVVNPDVTRQRATIADYEGLVVHGGLAAIYDARAFNIGVAVGADQLLGPDGPHWVYRRKPWFGVLFGLDLN</sequence>
<protein>
    <submittedName>
        <fullName evidence="1">Uncharacterized protein</fullName>
    </submittedName>
</protein>
<accession>A0A1G1TDW2</accession>
<organism evidence="1 2">
    <name type="scientific">Hymenobacter lapidarius</name>
    <dbReference type="NCBI Taxonomy" id="1908237"/>
    <lineage>
        <taxon>Bacteria</taxon>
        <taxon>Pseudomonadati</taxon>
        <taxon>Bacteroidota</taxon>
        <taxon>Cytophagia</taxon>
        <taxon>Cytophagales</taxon>
        <taxon>Hymenobacteraceae</taxon>
        <taxon>Hymenobacter</taxon>
    </lineage>
</organism>
<dbReference type="EMBL" id="MDZB01000044">
    <property type="protein sequence ID" value="OGX89066.1"/>
    <property type="molecule type" value="Genomic_DNA"/>
</dbReference>
<evidence type="ECO:0000313" key="1">
    <source>
        <dbReference type="EMBL" id="OGX89066.1"/>
    </source>
</evidence>
<dbReference type="AlphaFoldDB" id="A0A1G1TDW2"/>
<proteinExistence type="predicted"/>
<gene>
    <name evidence="1" type="ORF">BEN47_08020</name>
</gene>
<dbReference type="Proteomes" id="UP000176294">
    <property type="component" value="Unassembled WGS sequence"/>
</dbReference>
<evidence type="ECO:0000313" key="2">
    <source>
        <dbReference type="Proteomes" id="UP000176294"/>
    </source>
</evidence>
<keyword evidence="2" id="KW-1185">Reference proteome</keyword>
<name>A0A1G1TDW2_9BACT</name>